<comment type="caution">
    <text evidence="1">The sequence shown here is derived from an EMBL/GenBank/DDBJ whole genome shotgun (WGS) entry which is preliminary data.</text>
</comment>
<dbReference type="AlphaFoldDB" id="A0A6S7KSH4"/>
<sequence>MFSLEFFLVLCVFGAHSAVVKNAKGGCSELYYLYDMSDNFNETIAHTIHSMTVQGLRMFNPRATEHNNVPTVNHDISDESHLVLPYAPEDHMTEQFTTNTMNIIDAILSRIGEDDDGLGPNWSSTERIVHKFHMHDVWSRVLMTYKETVEKNPPQVSFVITSCNLHVKRSKLQSVFSRRLFQDVFFKTSTSRRLQSVKKFVHY</sequence>
<dbReference type="EMBL" id="CACRXK020012464">
    <property type="protein sequence ID" value="CAB4023358.1"/>
    <property type="molecule type" value="Genomic_DNA"/>
</dbReference>
<protein>
    <submittedName>
        <fullName evidence="1">N-acylglucosamine 2-epimerase</fullName>
    </submittedName>
</protein>
<name>A0A6S7KSH4_PARCT</name>
<gene>
    <name evidence="1" type="ORF">PACLA_8A032868</name>
</gene>
<evidence type="ECO:0000313" key="2">
    <source>
        <dbReference type="Proteomes" id="UP001152795"/>
    </source>
</evidence>
<evidence type="ECO:0000313" key="1">
    <source>
        <dbReference type="EMBL" id="CAB4023358.1"/>
    </source>
</evidence>
<accession>A0A6S7KSH4</accession>
<organism evidence="1 2">
    <name type="scientific">Paramuricea clavata</name>
    <name type="common">Red gorgonian</name>
    <name type="synonym">Violescent sea-whip</name>
    <dbReference type="NCBI Taxonomy" id="317549"/>
    <lineage>
        <taxon>Eukaryota</taxon>
        <taxon>Metazoa</taxon>
        <taxon>Cnidaria</taxon>
        <taxon>Anthozoa</taxon>
        <taxon>Octocorallia</taxon>
        <taxon>Malacalcyonacea</taxon>
        <taxon>Plexauridae</taxon>
        <taxon>Paramuricea</taxon>
    </lineage>
</organism>
<reference evidence="1" key="1">
    <citation type="submission" date="2020-04" db="EMBL/GenBank/DDBJ databases">
        <authorList>
            <person name="Alioto T."/>
            <person name="Alioto T."/>
            <person name="Gomez Garrido J."/>
        </authorList>
    </citation>
    <scope>NUCLEOTIDE SEQUENCE</scope>
    <source>
        <strain evidence="1">A484AB</strain>
    </source>
</reference>
<dbReference type="OrthoDB" id="9971670at2759"/>
<keyword evidence="2" id="KW-1185">Reference proteome</keyword>
<proteinExistence type="predicted"/>
<dbReference type="Proteomes" id="UP001152795">
    <property type="component" value="Unassembled WGS sequence"/>
</dbReference>